<dbReference type="SUPFAM" id="SSF52172">
    <property type="entry name" value="CheY-like"/>
    <property type="match status" value="1"/>
</dbReference>
<reference evidence="9 10" key="1">
    <citation type="submission" date="2013-04" db="EMBL/GenBank/DDBJ databases">
        <title>Oceanicola sp. 22II1-22F33 Genome Sequencing.</title>
        <authorList>
            <person name="Lai Q."/>
            <person name="Li G."/>
            <person name="Shao Z."/>
        </authorList>
    </citation>
    <scope>NUCLEOTIDE SEQUENCE [LARGE SCALE GENOMIC DNA]</scope>
    <source>
        <strain evidence="9 10">22II1-22F33</strain>
    </source>
</reference>
<proteinExistence type="predicted"/>
<dbReference type="SMART" id="SM00448">
    <property type="entry name" value="REC"/>
    <property type="match status" value="1"/>
</dbReference>
<sequence>MAEELKETSCIFLVDDEADVRISLSRALGLRGYQVQAFASAQDFLDAYDEDAPGCLVLDYGMPRMDGLQLQEHLAGQGIRIPIIFITGHGGIPESVRAMKMGAMDFLEKPFKQSVLIERIDAAFEEDRKYREANRKSWASRARFDSLTDREREIARLMVTHPGSNSSKDIARRLDISPRTVDHHRARILEKMGVGSVAELVDTTVKAGLFSEP</sequence>
<dbReference type="InterPro" id="IPR011006">
    <property type="entry name" value="CheY-like_superfamily"/>
</dbReference>
<comment type="caution">
    <text evidence="9">The sequence shown here is derived from an EMBL/GenBank/DDBJ whole genome shotgun (WGS) entry which is preliminary data.</text>
</comment>
<evidence type="ECO:0000259" key="7">
    <source>
        <dbReference type="PROSITE" id="PS50043"/>
    </source>
</evidence>
<dbReference type="GO" id="GO:0000160">
    <property type="term" value="P:phosphorelay signal transduction system"/>
    <property type="evidence" value="ECO:0007669"/>
    <property type="project" value="UniProtKB-KW"/>
</dbReference>
<dbReference type="PANTHER" id="PTHR44688">
    <property type="entry name" value="DNA-BINDING TRANSCRIPTIONAL ACTIVATOR DEVR_DOSR"/>
    <property type="match status" value="1"/>
</dbReference>
<keyword evidence="1 6" id="KW-0597">Phosphoprotein</keyword>
<dbReference type="AlphaFoldDB" id="A0A225NKM7"/>
<dbReference type="Pfam" id="PF00196">
    <property type="entry name" value="GerE"/>
    <property type="match status" value="1"/>
</dbReference>
<dbReference type="Gene3D" id="1.10.10.10">
    <property type="entry name" value="Winged helix-like DNA-binding domain superfamily/Winged helix DNA-binding domain"/>
    <property type="match status" value="1"/>
</dbReference>
<dbReference type="GO" id="GO:0003677">
    <property type="term" value="F:DNA binding"/>
    <property type="evidence" value="ECO:0007669"/>
    <property type="project" value="UniProtKB-KW"/>
</dbReference>
<dbReference type="InterPro" id="IPR016032">
    <property type="entry name" value="Sig_transdc_resp-reg_C-effctor"/>
</dbReference>
<evidence type="ECO:0000313" key="10">
    <source>
        <dbReference type="Proteomes" id="UP000215377"/>
    </source>
</evidence>
<dbReference type="FunFam" id="3.40.50.2300:FF:000018">
    <property type="entry name" value="DNA-binding transcriptional regulator NtrC"/>
    <property type="match status" value="1"/>
</dbReference>
<keyword evidence="3" id="KW-0805">Transcription regulation</keyword>
<dbReference type="OrthoDB" id="9782655at2"/>
<dbReference type="CDD" id="cd17537">
    <property type="entry name" value="REC_FixJ"/>
    <property type="match status" value="1"/>
</dbReference>
<dbReference type="SMART" id="SM00421">
    <property type="entry name" value="HTH_LUXR"/>
    <property type="match status" value="1"/>
</dbReference>
<evidence type="ECO:0000256" key="3">
    <source>
        <dbReference type="ARBA" id="ARBA00023015"/>
    </source>
</evidence>
<dbReference type="CDD" id="cd06170">
    <property type="entry name" value="LuxR_C_like"/>
    <property type="match status" value="1"/>
</dbReference>
<accession>A0A225NKM7</accession>
<evidence type="ECO:0000256" key="4">
    <source>
        <dbReference type="ARBA" id="ARBA00023125"/>
    </source>
</evidence>
<dbReference type="InterPro" id="IPR036388">
    <property type="entry name" value="WH-like_DNA-bd_sf"/>
</dbReference>
<dbReference type="InterPro" id="IPR000792">
    <property type="entry name" value="Tscrpt_reg_LuxR_C"/>
</dbReference>
<dbReference type="InterPro" id="IPR001789">
    <property type="entry name" value="Sig_transdc_resp-reg_receiver"/>
</dbReference>
<dbReference type="EMBL" id="AQQR01000005">
    <property type="protein sequence ID" value="OWU72870.1"/>
    <property type="molecule type" value="Genomic_DNA"/>
</dbReference>
<organism evidence="9 10">
    <name type="scientific">Marinibacterium profundimaris</name>
    <dbReference type="NCBI Taxonomy" id="1679460"/>
    <lineage>
        <taxon>Bacteria</taxon>
        <taxon>Pseudomonadati</taxon>
        <taxon>Pseudomonadota</taxon>
        <taxon>Alphaproteobacteria</taxon>
        <taxon>Rhodobacterales</taxon>
        <taxon>Paracoccaceae</taxon>
        <taxon>Marinibacterium</taxon>
    </lineage>
</organism>
<feature type="modified residue" description="4-aspartylphosphate" evidence="6">
    <location>
        <position position="59"/>
    </location>
</feature>
<keyword evidence="5" id="KW-0804">Transcription</keyword>
<dbReference type="PANTHER" id="PTHR44688:SF16">
    <property type="entry name" value="DNA-BINDING TRANSCRIPTIONAL ACTIVATOR DEVR_DOSR"/>
    <property type="match status" value="1"/>
</dbReference>
<evidence type="ECO:0000256" key="5">
    <source>
        <dbReference type="ARBA" id="ARBA00023163"/>
    </source>
</evidence>
<keyword evidence="4" id="KW-0238">DNA-binding</keyword>
<dbReference type="GO" id="GO:0006355">
    <property type="term" value="P:regulation of DNA-templated transcription"/>
    <property type="evidence" value="ECO:0007669"/>
    <property type="project" value="InterPro"/>
</dbReference>
<dbReference type="RefSeq" id="WP_088650560.1">
    <property type="nucleotide sequence ID" value="NZ_AQQR01000005.1"/>
</dbReference>
<gene>
    <name evidence="9" type="ORF">ATO3_14325</name>
</gene>
<protein>
    <submittedName>
        <fullName evidence="9">LuxR family transcriptional regulator</fullName>
    </submittedName>
</protein>
<dbReference type="PROSITE" id="PS50043">
    <property type="entry name" value="HTH_LUXR_2"/>
    <property type="match status" value="1"/>
</dbReference>
<dbReference type="Pfam" id="PF00072">
    <property type="entry name" value="Response_reg"/>
    <property type="match status" value="1"/>
</dbReference>
<evidence type="ECO:0000259" key="8">
    <source>
        <dbReference type="PROSITE" id="PS50110"/>
    </source>
</evidence>
<feature type="domain" description="Response regulatory" evidence="8">
    <location>
        <begin position="10"/>
        <end position="124"/>
    </location>
</feature>
<dbReference type="Proteomes" id="UP000215377">
    <property type="component" value="Unassembled WGS sequence"/>
</dbReference>
<feature type="domain" description="HTH luxR-type" evidence="7">
    <location>
        <begin position="140"/>
        <end position="208"/>
    </location>
</feature>
<dbReference type="PROSITE" id="PS50110">
    <property type="entry name" value="RESPONSE_REGULATORY"/>
    <property type="match status" value="1"/>
</dbReference>
<evidence type="ECO:0000256" key="6">
    <source>
        <dbReference type="PROSITE-ProRule" id="PRU00169"/>
    </source>
</evidence>
<name>A0A225NKM7_9RHOB</name>
<dbReference type="SUPFAM" id="SSF46894">
    <property type="entry name" value="C-terminal effector domain of the bipartite response regulators"/>
    <property type="match status" value="1"/>
</dbReference>
<evidence type="ECO:0000256" key="2">
    <source>
        <dbReference type="ARBA" id="ARBA00023012"/>
    </source>
</evidence>
<evidence type="ECO:0000313" key="9">
    <source>
        <dbReference type="EMBL" id="OWU72870.1"/>
    </source>
</evidence>
<evidence type="ECO:0000256" key="1">
    <source>
        <dbReference type="ARBA" id="ARBA00022553"/>
    </source>
</evidence>
<dbReference type="Gene3D" id="3.40.50.2300">
    <property type="match status" value="1"/>
</dbReference>
<keyword evidence="2" id="KW-0902">Two-component regulatory system</keyword>
<keyword evidence="10" id="KW-1185">Reference proteome</keyword>